<evidence type="ECO:0000256" key="1">
    <source>
        <dbReference type="SAM" id="MobiDB-lite"/>
    </source>
</evidence>
<dbReference type="EMBL" id="BMFW01000047">
    <property type="protein sequence ID" value="GGI02512.1"/>
    <property type="molecule type" value="Genomic_DNA"/>
</dbReference>
<dbReference type="Proteomes" id="UP000643279">
    <property type="component" value="Unassembled WGS sequence"/>
</dbReference>
<evidence type="ECO:0000313" key="2">
    <source>
        <dbReference type="EMBL" id="GGI02512.1"/>
    </source>
</evidence>
<name>A0ABQ2B2V8_9MICC</name>
<reference evidence="3" key="1">
    <citation type="journal article" date="2019" name="Int. J. Syst. Evol. Microbiol.">
        <title>The Global Catalogue of Microorganisms (GCM) 10K type strain sequencing project: providing services to taxonomists for standard genome sequencing and annotation.</title>
        <authorList>
            <consortium name="The Broad Institute Genomics Platform"/>
            <consortium name="The Broad Institute Genome Sequencing Center for Infectious Disease"/>
            <person name="Wu L."/>
            <person name="Ma J."/>
        </authorList>
    </citation>
    <scope>NUCLEOTIDE SEQUENCE [LARGE SCALE GENOMIC DNA]</scope>
    <source>
        <strain evidence="3">CGMCC 1.12778</strain>
    </source>
</reference>
<sequence length="153" mass="16472">MFGFAPDPDMATHPFHPESRNTIIATMTFDGGLAPAGFVPCWIDREGVPHPLADDEQGSDVAAYVERISRAVGFDTGFEWRDGVVETRQRCLQRSCFATGMDPGFVPSTDSGGAEQMRSRPHGHRITLPGRSSRSAGAAERVARGNPSPSDPS</sequence>
<feature type="region of interest" description="Disordered" evidence="1">
    <location>
        <begin position="99"/>
        <end position="153"/>
    </location>
</feature>
<gene>
    <name evidence="2" type="ORF">GCM10007170_44420</name>
</gene>
<accession>A0ABQ2B2V8</accession>
<proteinExistence type="predicted"/>
<evidence type="ECO:0000313" key="3">
    <source>
        <dbReference type="Proteomes" id="UP000643279"/>
    </source>
</evidence>
<organism evidence="2 3">
    <name type="scientific">Arthrobacter liuii</name>
    <dbReference type="NCBI Taxonomy" id="1476996"/>
    <lineage>
        <taxon>Bacteria</taxon>
        <taxon>Bacillati</taxon>
        <taxon>Actinomycetota</taxon>
        <taxon>Actinomycetes</taxon>
        <taxon>Micrococcales</taxon>
        <taxon>Micrococcaceae</taxon>
        <taxon>Arthrobacter</taxon>
    </lineage>
</organism>
<keyword evidence="3" id="KW-1185">Reference proteome</keyword>
<protein>
    <submittedName>
        <fullName evidence="2">Uncharacterized protein</fullName>
    </submittedName>
</protein>
<comment type="caution">
    <text evidence="2">The sequence shown here is derived from an EMBL/GenBank/DDBJ whole genome shotgun (WGS) entry which is preliminary data.</text>
</comment>